<keyword evidence="1" id="KW-0812">Transmembrane</keyword>
<feature type="transmembrane region" description="Helical" evidence="1">
    <location>
        <begin position="98"/>
        <end position="121"/>
    </location>
</feature>
<dbReference type="EMBL" id="KB203629">
    <property type="protein sequence ID" value="ESO83613.1"/>
    <property type="molecule type" value="Genomic_DNA"/>
</dbReference>
<keyword evidence="1" id="KW-0472">Membrane</keyword>
<organism evidence="2 3">
    <name type="scientific">Lottia gigantea</name>
    <name type="common">Giant owl limpet</name>
    <dbReference type="NCBI Taxonomy" id="225164"/>
    <lineage>
        <taxon>Eukaryota</taxon>
        <taxon>Metazoa</taxon>
        <taxon>Spiralia</taxon>
        <taxon>Lophotrochozoa</taxon>
        <taxon>Mollusca</taxon>
        <taxon>Gastropoda</taxon>
        <taxon>Patellogastropoda</taxon>
        <taxon>Lottioidea</taxon>
        <taxon>Lottiidae</taxon>
        <taxon>Lottia</taxon>
    </lineage>
</organism>
<dbReference type="OMA" id="MMICANG"/>
<accession>V3YZI7</accession>
<reference evidence="2 3" key="1">
    <citation type="journal article" date="2013" name="Nature">
        <title>Insights into bilaterian evolution from three spiralian genomes.</title>
        <authorList>
            <person name="Simakov O."/>
            <person name="Marletaz F."/>
            <person name="Cho S.J."/>
            <person name="Edsinger-Gonzales E."/>
            <person name="Havlak P."/>
            <person name="Hellsten U."/>
            <person name="Kuo D.H."/>
            <person name="Larsson T."/>
            <person name="Lv J."/>
            <person name="Arendt D."/>
            <person name="Savage R."/>
            <person name="Osoegawa K."/>
            <person name="de Jong P."/>
            <person name="Grimwood J."/>
            <person name="Chapman J.A."/>
            <person name="Shapiro H."/>
            <person name="Aerts A."/>
            <person name="Otillar R.P."/>
            <person name="Terry A.Y."/>
            <person name="Boore J.L."/>
            <person name="Grigoriev I.V."/>
            <person name="Lindberg D.R."/>
            <person name="Seaver E.C."/>
            <person name="Weisblat D.A."/>
            <person name="Putnam N.H."/>
            <person name="Rokhsar D.S."/>
        </authorList>
    </citation>
    <scope>NUCLEOTIDE SEQUENCE [LARGE SCALE GENOMIC DNA]</scope>
</reference>
<sequence length="381" mass="43315">MVASRHVLSETDFCQKPRESGPREIRDNCFDLYLCNLVVSLFRRRFECGSDKDENYDIYTITAEPLPSHMRSLIPAPTRQIEAVVTEVKMTNRHRLRYILLTVLVFIISLVLLSVSLYIGFHQSPKPTQIQHLSEENPKINHTLITDITVHSSLQHSPKTQEVYPSYITRTPCINECWAYAAFRFKSQCVKGLCQCQGSYYDPLTCLPHVEDCNIIANSPSVAKASLHGRAQKTFTCQTSRKKESDVYVLSIFGNHRSLATNVKINGDTAKPKVLVLVNYHPINWQIQMNSSVHIEKLVLVSFNHLSRTNVYFTNAETKPSIKRLFSLTGYGQDRFGGHTPELLKNLVHEFGSISSFTGTSHADNWELNFNDDDSTPSEET</sequence>
<proteinExistence type="predicted"/>
<dbReference type="KEGG" id="lgi:LOTGIDRAFT_236472"/>
<dbReference type="GeneID" id="20250162"/>
<dbReference type="CTD" id="20250162"/>
<dbReference type="OrthoDB" id="5986449at2759"/>
<dbReference type="HOGENOM" id="CLU_726263_0_0_1"/>
<name>V3YZI7_LOTGI</name>
<evidence type="ECO:0000313" key="2">
    <source>
        <dbReference type="EMBL" id="ESO83613.1"/>
    </source>
</evidence>
<protein>
    <submittedName>
        <fullName evidence="2">Uncharacterized protein</fullName>
    </submittedName>
</protein>
<keyword evidence="1" id="KW-1133">Transmembrane helix</keyword>
<evidence type="ECO:0000313" key="3">
    <source>
        <dbReference type="Proteomes" id="UP000030746"/>
    </source>
</evidence>
<gene>
    <name evidence="2" type="ORF">LOTGIDRAFT_236472</name>
</gene>
<dbReference type="AlphaFoldDB" id="V3YZI7"/>
<dbReference type="Proteomes" id="UP000030746">
    <property type="component" value="Unassembled WGS sequence"/>
</dbReference>
<dbReference type="RefSeq" id="XP_009065644.1">
    <property type="nucleotide sequence ID" value="XM_009067396.1"/>
</dbReference>
<evidence type="ECO:0000256" key="1">
    <source>
        <dbReference type="SAM" id="Phobius"/>
    </source>
</evidence>
<keyword evidence="3" id="KW-1185">Reference proteome</keyword>